<organism evidence="1 2">
    <name type="scientific">Stichopus japonicus</name>
    <name type="common">Sea cucumber</name>
    <dbReference type="NCBI Taxonomy" id="307972"/>
    <lineage>
        <taxon>Eukaryota</taxon>
        <taxon>Metazoa</taxon>
        <taxon>Echinodermata</taxon>
        <taxon>Eleutherozoa</taxon>
        <taxon>Echinozoa</taxon>
        <taxon>Holothuroidea</taxon>
        <taxon>Aspidochirotacea</taxon>
        <taxon>Aspidochirotida</taxon>
        <taxon>Stichopodidae</taxon>
        <taxon>Apostichopus</taxon>
    </lineage>
</organism>
<dbReference type="GO" id="GO:0005581">
    <property type="term" value="C:collagen trimer"/>
    <property type="evidence" value="ECO:0007669"/>
    <property type="project" value="UniProtKB-KW"/>
</dbReference>
<feature type="non-terminal residue" evidence="1">
    <location>
        <position position="238"/>
    </location>
</feature>
<sequence>MEESQEPEVEFASVTTTGVTLFEGQDNTVSVTVSATFNEANTDESVAGQNLWQVRLWFSKAEDGQGSSVNTVDNSLSSAQSAKSVNFNDFTFEDLEISADLTSVGCGKYQYICAQIRRDDPEPSYKQVGKTLQGTLGCAPVECGSPRLPTPHIVPTSLTITETSVTTGERNTIDVDISVFFDQSQTDDVTGEGNWKIIVWLSDEDTGNTGSRIAETEETITLAQMDQPLTGGGPLTFR</sequence>
<keyword evidence="1" id="KW-0176">Collagen</keyword>
<dbReference type="Proteomes" id="UP000230750">
    <property type="component" value="Unassembled WGS sequence"/>
</dbReference>
<dbReference type="AlphaFoldDB" id="A0A2G8KBZ3"/>
<dbReference type="EMBL" id="MRZV01000708">
    <property type="protein sequence ID" value="PIK45524.1"/>
    <property type="molecule type" value="Genomic_DNA"/>
</dbReference>
<reference evidence="1 2" key="1">
    <citation type="journal article" date="2017" name="PLoS Biol.">
        <title>The sea cucumber genome provides insights into morphological evolution and visceral regeneration.</title>
        <authorList>
            <person name="Zhang X."/>
            <person name="Sun L."/>
            <person name="Yuan J."/>
            <person name="Sun Y."/>
            <person name="Gao Y."/>
            <person name="Zhang L."/>
            <person name="Li S."/>
            <person name="Dai H."/>
            <person name="Hamel J.F."/>
            <person name="Liu C."/>
            <person name="Yu Y."/>
            <person name="Liu S."/>
            <person name="Lin W."/>
            <person name="Guo K."/>
            <person name="Jin S."/>
            <person name="Xu P."/>
            <person name="Storey K.B."/>
            <person name="Huan P."/>
            <person name="Zhang T."/>
            <person name="Zhou Y."/>
            <person name="Zhang J."/>
            <person name="Lin C."/>
            <person name="Li X."/>
            <person name="Xing L."/>
            <person name="Huo D."/>
            <person name="Sun M."/>
            <person name="Wang L."/>
            <person name="Mercier A."/>
            <person name="Li F."/>
            <person name="Yang H."/>
            <person name="Xiang J."/>
        </authorList>
    </citation>
    <scope>NUCLEOTIDE SEQUENCE [LARGE SCALE GENOMIC DNA]</scope>
    <source>
        <strain evidence="1">Shaxun</strain>
        <tissue evidence="1">Muscle</tissue>
    </source>
</reference>
<comment type="caution">
    <text evidence="1">The sequence shown here is derived from an EMBL/GenBank/DDBJ whole genome shotgun (WGS) entry which is preliminary data.</text>
</comment>
<evidence type="ECO:0000313" key="1">
    <source>
        <dbReference type="EMBL" id="PIK45524.1"/>
    </source>
</evidence>
<proteinExistence type="predicted"/>
<accession>A0A2G8KBZ3</accession>
<keyword evidence="2" id="KW-1185">Reference proteome</keyword>
<gene>
    <name evidence="1" type="ORF">BSL78_17628</name>
</gene>
<evidence type="ECO:0000313" key="2">
    <source>
        <dbReference type="Proteomes" id="UP000230750"/>
    </source>
</evidence>
<name>A0A2G8KBZ3_STIJA</name>
<dbReference type="OrthoDB" id="10560018at2759"/>
<protein>
    <submittedName>
        <fullName evidence="1">Putative alpha-1 collagen isoform X4</fullName>
    </submittedName>
</protein>